<reference evidence="2" key="1">
    <citation type="journal article" date="2022" name="bioRxiv">
        <title>Sequencing and chromosome-scale assembly of the giantPleurodeles waltlgenome.</title>
        <authorList>
            <person name="Brown T."/>
            <person name="Elewa A."/>
            <person name="Iarovenko S."/>
            <person name="Subramanian E."/>
            <person name="Araus A.J."/>
            <person name="Petzold A."/>
            <person name="Susuki M."/>
            <person name="Suzuki K.-i.T."/>
            <person name="Hayashi T."/>
            <person name="Toyoda A."/>
            <person name="Oliveira C."/>
            <person name="Osipova E."/>
            <person name="Leigh N.D."/>
            <person name="Simon A."/>
            <person name="Yun M.H."/>
        </authorList>
    </citation>
    <scope>NUCLEOTIDE SEQUENCE</scope>
    <source>
        <strain evidence="2">20211129_DDA</strain>
        <tissue evidence="2">Liver</tissue>
    </source>
</reference>
<evidence type="ECO:0000256" key="1">
    <source>
        <dbReference type="SAM" id="MobiDB-lite"/>
    </source>
</evidence>
<keyword evidence="3" id="KW-1185">Reference proteome</keyword>
<proteinExistence type="predicted"/>
<protein>
    <submittedName>
        <fullName evidence="2">Uncharacterized protein</fullName>
    </submittedName>
</protein>
<name>A0AAV7P2S4_PLEWA</name>
<comment type="caution">
    <text evidence="2">The sequence shown here is derived from an EMBL/GenBank/DDBJ whole genome shotgun (WGS) entry which is preliminary data.</text>
</comment>
<sequence length="178" mass="19511">MTTLQGVRLFPEIAEEDESEEKEDAGKSDEGSIDNKKKKTYVDEEDSDVEDLTIQILRYRPSPYATHEGGPSTSSVPTAPAQVMGTVGPVQTSNWQAQGVVQSTHNAVTTSVVQAQMHPPLIQIIYPDVPVLERTSNLVVQLEQVLPRPMLDQTEPTPMLLPQAQTQGLLKFTPMTGT</sequence>
<dbReference type="AlphaFoldDB" id="A0AAV7P2S4"/>
<feature type="region of interest" description="Disordered" evidence="1">
    <location>
        <begin position="1"/>
        <end position="45"/>
    </location>
</feature>
<dbReference type="Proteomes" id="UP001066276">
    <property type="component" value="Chromosome 8"/>
</dbReference>
<feature type="compositionally biased region" description="Basic and acidic residues" evidence="1">
    <location>
        <begin position="24"/>
        <end position="35"/>
    </location>
</feature>
<gene>
    <name evidence="2" type="ORF">NDU88_007650</name>
</gene>
<accession>A0AAV7P2S4</accession>
<organism evidence="2 3">
    <name type="scientific">Pleurodeles waltl</name>
    <name type="common">Iberian ribbed newt</name>
    <dbReference type="NCBI Taxonomy" id="8319"/>
    <lineage>
        <taxon>Eukaryota</taxon>
        <taxon>Metazoa</taxon>
        <taxon>Chordata</taxon>
        <taxon>Craniata</taxon>
        <taxon>Vertebrata</taxon>
        <taxon>Euteleostomi</taxon>
        <taxon>Amphibia</taxon>
        <taxon>Batrachia</taxon>
        <taxon>Caudata</taxon>
        <taxon>Salamandroidea</taxon>
        <taxon>Salamandridae</taxon>
        <taxon>Pleurodelinae</taxon>
        <taxon>Pleurodeles</taxon>
    </lineage>
</organism>
<feature type="compositionally biased region" description="Acidic residues" evidence="1">
    <location>
        <begin position="13"/>
        <end position="23"/>
    </location>
</feature>
<dbReference type="EMBL" id="JANPWB010000012">
    <property type="protein sequence ID" value="KAJ1119465.1"/>
    <property type="molecule type" value="Genomic_DNA"/>
</dbReference>
<evidence type="ECO:0000313" key="2">
    <source>
        <dbReference type="EMBL" id="KAJ1119465.1"/>
    </source>
</evidence>
<evidence type="ECO:0000313" key="3">
    <source>
        <dbReference type="Proteomes" id="UP001066276"/>
    </source>
</evidence>